<keyword evidence="7" id="KW-1185">Reference proteome</keyword>
<sequence>MEKVLHVQALTKQYRNGRGVEDVCFDVYKGDVYGLFGPNGAGKTTVLKVITGLCIADKGTVQLFGHRIRDQFETAMERVSAVIETAIAYDYMSGAENLRLVSRFYPDLPKGRIDEVLEQVGLTSYQYEKVSQYSLGMKQRLALAASLLSHPRLLIWDEPTNGLDIEGMVEVRRLIQRLAREQEITFLISSHMIHEMEQICNRVGFIYKGKLFRQGNLKELLNDHQTLEQIYLNEIQGIKEGNPDASYLRQSVE</sequence>
<organism evidence="6 7">
    <name type="scientific">Desmospora activa DSM 45169</name>
    <dbReference type="NCBI Taxonomy" id="1121389"/>
    <lineage>
        <taxon>Bacteria</taxon>
        <taxon>Bacillati</taxon>
        <taxon>Bacillota</taxon>
        <taxon>Bacilli</taxon>
        <taxon>Bacillales</taxon>
        <taxon>Thermoactinomycetaceae</taxon>
        <taxon>Desmospora</taxon>
    </lineage>
</organism>
<dbReference type="AlphaFoldDB" id="A0A2T4ZCP6"/>
<dbReference type="EMBL" id="PZZP01000001">
    <property type="protein sequence ID" value="PTM59668.1"/>
    <property type="molecule type" value="Genomic_DNA"/>
</dbReference>
<reference evidence="6 7" key="1">
    <citation type="submission" date="2018-04" db="EMBL/GenBank/DDBJ databases">
        <title>Genomic Encyclopedia of Archaeal and Bacterial Type Strains, Phase II (KMG-II): from individual species to whole genera.</title>
        <authorList>
            <person name="Goeker M."/>
        </authorList>
    </citation>
    <scope>NUCLEOTIDE SEQUENCE [LARGE SCALE GENOMIC DNA]</scope>
    <source>
        <strain evidence="6 7">DSM 45169</strain>
    </source>
</reference>
<dbReference type="SUPFAM" id="SSF52540">
    <property type="entry name" value="P-loop containing nucleoside triphosphate hydrolases"/>
    <property type="match status" value="1"/>
</dbReference>
<evidence type="ECO:0000256" key="3">
    <source>
        <dbReference type="ARBA" id="ARBA00022741"/>
    </source>
</evidence>
<comment type="similarity">
    <text evidence="1">Belongs to the ABC transporter superfamily.</text>
</comment>
<dbReference type="Proteomes" id="UP000241639">
    <property type="component" value="Unassembled WGS sequence"/>
</dbReference>
<evidence type="ECO:0000313" key="6">
    <source>
        <dbReference type="EMBL" id="PTM59668.1"/>
    </source>
</evidence>
<dbReference type="PANTHER" id="PTHR43335">
    <property type="entry name" value="ABC TRANSPORTER, ATP-BINDING PROTEIN"/>
    <property type="match status" value="1"/>
</dbReference>
<keyword evidence="4 6" id="KW-0067">ATP-binding</keyword>
<gene>
    <name evidence="6" type="ORF">C8J48_2298</name>
</gene>
<dbReference type="GO" id="GO:0016887">
    <property type="term" value="F:ATP hydrolysis activity"/>
    <property type="evidence" value="ECO:0007669"/>
    <property type="project" value="InterPro"/>
</dbReference>
<dbReference type="GO" id="GO:0005524">
    <property type="term" value="F:ATP binding"/>
    <property type="evidence" value="ECO:0007669"/>
    <property type="project" value="UniProtKB-KW"/>
</dbReference>
<dbReference type="RefSeq" id="WP_107726830.1">
    <property type="nucleotide sequence ID" value="NZ_PZZP01000001.1"/>
</dbReference>
<feature type="domain" description="ABC transporter" evidence="5">
    <location>
        <begin position="5"/>
        <end position="233"/>
    </location>
</feature>
<dbReference type="InterPro" id="IPR027417">
    <property type="entry name" value="P-loop_NTPase"/>
</dbReference>
<keyword evidence="3" id="KW-0547">Nucleotide-binding</keyword>
<dbReference type="PANTHER" id="PTHR43335:SF4">
    <property type="entry name" value="ABC TRANSPORTER, ATP-BINDING PROTEIN"/>
    <property type="match status" value="1"/>
</dbReference>
<evidence type="ECO:0000256" key="2">
    <source>
        <dbReference type="ARBA" id="ARBA00022448"/>
    </source>
</evidence>
<dbReference type="InterPro" id="IPR003439">
    <property type="entry name" value="ABC_transporter-like_ATP-bd"/>
</dbReference>
<dbReference type="PROSITE" id="PS50893">
    <property type="entry name" value="ABC_TRANSPORTER_2"/>
    <property type="match status" value="1"/>
</dbReference>
<proteinExistence type="inferred from homology"/>
<accession>A0A2T4ZCP6</accession>
<dbReference type="Gene3D" id="3.40.50.300">
    <property type="entry name" value="P-loop containing nucleotide triphosphate hydrolases"/>
    <property type="match status" value="1"/>
</dbReference>
<protein>
    <submittedName>
        <fullName evidence="6">ABC-2 type transport system ATP-binding protein</fullName>
    </submittedName>
</protein>
<dbReference type="Pfam" id="PF00005">
    <property type="entry name" value="ABC_tran"/>
    <property type="match status" value="1"/>
</dbReference>
<dbReference type="OrthoDB" id="2290519at2"/>
<keyword evidence="2" id="KW-0813">Transport</keyword>
<evidence type="ECO:0000256" key="4">
    <source>
        <dbReference type="ARBA" id="ARBA00022840"/>
    </source>
</evidence>
<dbReference type="PROSITE" id="PS00211">
    <property type="entry name" value="ABC_TRANSPORTER_1"/>
    <property type="match status" value="1"/>
</dbReference>
<name>A0A2T4ZCP6_9BACL</name>
<evidence type="ECO:0000313" key="7">
    <source>
        <dbReference type="Proteomes" id="UP000241639"/>
    </source>
</evidence>
<dbReference type="SMART" id="SM00382">
    <property type="entry name" value="AAA"/>
    <property type="match status" value="1"/>
</dbReference>
<comment type="caution">
    <text evidence="6">The sequence shown here is derived from an EMBL/GenBank/DDBJ whole genome shotgun (WGS) entry which is preliminary data.</text>
</comment>
<evidence type="ECO:0000256" key="1">
    <source>
        <dbReference type="ARBA" id="ARBA00005417"/>
    </source>
</evidence>
<dbReference type="InterPro" id="IPR003593">
    <property type="entry name" value="AAA+_ATPase"/>
</dbReference>
<dbReference type="InterPro" id="IPR017871">
    <property type="entry name" value="ABC_transporter-like_CS"/>
</dbReference>
<evidence type="ECO:0000259" key="5">
    <source>
        <dbReference type="PROSITE" id="PS50893"/>
    </source>
</evidence>